<dbReference type="PANTHER" id="PTHR11609">
    <property type="entry name" value="PURINE BIOSYNTHESIS PROTEIN 6/7, PUR6/7"/>
    <property type="match status" value="1"/>
</dbReference>
<dbReference type="NCBIfam" id="NF004675">
    <property type="entry name" value="PRK06019.1-1"/>
    <property type="match status" value="1"/>
</dbReference>
<dbReference type="GO" id="GO:0005524">
    <property type="term" value="F:ATP binding"/>
    <property type="evidence" value="ECO:0007669"/>
    <property type="project" value="UniProtKB-UniRule"/>
</dbReference>
<proteinExistence type="inferred from homology"/>
<organism evidence="8 9">
    <name type="scientific">Chitinivorax tropicus</name>
    <dbReference type="NCBI Taxonomy" id="714531"/>
    <lineage>
        <taxon>Bacteria</taxon>
        <taxon>Pseudomonadati</taxon>
        <taxon>Pseudomonadota</taxon>
        <taxon>Betaproteobacteria</taxon>
        <taxon>Chitinivorax</taxon>
    </lineage>
</organism>
<reference evidence="8 9" key="1">
    <citation type="submission" date="2020-08" db="EMBL/GenBank/DDBJ databases">
        <title>Genomic Encyclopedia of Type Strains, Phase IV (KMG-IV): sequencing the most valuable type-strain genomes for metagenomic binning, comparative biology and taxonomic classification.</title>
        <authorList>
            <person name="Goeker M."/>
        </authorList>
    </citation>
    <scope>NUCLEOTIDE SEQUENCE [LARGE SCALE GENOMIC DNA]</scope>
    <source>
        <strain evidence="8 9">DSM 27165</strain>
    </source>
</reference>
<dbReference type="SUPFAM" id="SSF52440">
    <property type="entry name" value="PreATP-grasp domain"/>
    <property type="match status" value="1"/>
</dbReference>
<protein>
    <recommendedName>
        <fullName evidence="5 6">N5-carboxyaminoimidazole ribonucleotide synthase</fullName>
        <shortName evidence="5 6">N5-CAIR synthase</shortName>
        <ecNumber evidence="5 6">6.3.4.18</ecNumber>
    </recommendedName>
    <alternativeName>
        <fullName evidence="5 6">5-(carboxyamino)imidazole ribonucleotide synthetase</fullName>
    </alternativeName>
</protein>
<comment type="pathway">
    <text evidence="5 6">Purine metabolism; IMP biosynthesis via de novo pathway; 5-amino-1-(5-phospho-D-ribosyl)imidazole-4-carboxylate from 5-amino-1-(5-phospho-D-ribosyl)imidazole (N5-CAIR route): step 1/2.</text>
</comment>
<evidence type="ECO:0000313" key="8">
    <source>
        <dbReference type="EMBL" id="MBB5017079.1"/>
    </source>
</evidence>
<evidence type="ECO:0000256" key="3">
    <source>
        <dbReference type="ARBA" id="ARBA00022755"/>
    </source>
</evidence>
<evidence type="ECO:0000256" key="1">
    <source>
        <dbReference type="ARBA" id="ARBA00022598"/>
    </source>
</evidence>
<dbReference type="InterPro" id="IPR003135">
    <property type="entry name" value="ATP-grasp_carboxylate-amine"/>
</dbReference>
<dbReference type="NCBIfam" id="NF004679">
    <property type="entry name" value="PRK06019.1-5"/>
    <property type="match status" value="1"/>
</dbReference>
<dbReference type="InterPro" id="IPR013815">
    <property type="entry name" value="ATP_grasp_subdomain_1"/>
</dbReference>
<dbReference type="InterPro" id="IPR011054">
    <property type="entry name" value="Rudment_hybrid_motif"/>
</dbReference>
<dbReference type="InterPro" id="IPR016185">
    <property type="entry name" value="PreATP-grasp_dom_sf"/>
</dbReference>
<dbReference type="RefSeq" id="WP_184034347.1">
    <property type="nucleotide sequence ID" value="NZ_JACHHY010000002.1"/>
</dbReference>
<dbReference type="SUPFAM" id="SSF51246">
    <property type="entry name" value="Rudiment single hybrid motif"/>
    <property type="match status" value="1"/>
</dbReference>
<dbReference type="EMBL" id="JACHHY010000002">
    <property type="protein sequence ID" value="MBB5017079.1"/>
    <property type="molecule type" value="Genomic_DNA"/>
</dbReference>
<dbReference type="FunFam" id="3.30.1490.20:FF:000015">
    <property type="entry name" value="N5-carboxyaminoimidazole ribonucleotide synthase"/>
    <property type="match status" value="1"/>
</dbReference>
<dbReference type="GO" id="GO:0034028">
    <property type="term" value="F:5-(carboxyamino)imidazole ribonucleotide synthase activity"/>
    <property type="evidence" value="ECO:0007669"/>
    <property type="project" value="UniProtKB-UniRule"/>
</dbReference>
<dbReference type="Proteomes" id="UP000575898">
    <property type="component" value="Unassembled WGS sequence"/>
</dbReference>
<comment type="similarity">
    <text evidence="5 6">Belongs to the PurK/PurT family.</text>
</comment>
<evidence type="ECO:0000256" key="5">
    <source>
        <dbReference type="HAMAP-Rule" id="MF_01928"/>
    </source>
</evidence>
<feature type="binding site" evidence="5">
    <location>
        <begin position="267"/>
        <end position="268"/>
    </location>
    <ligand>
        <name>ATP</name>
        <dbReference type="ChEBI" id="CHEBI:30616"/>
    </ligand>
</feature>
<dbReference type="Pfam" id="PF17769">
    <property type="entry name" value="PurK_C"/>
    <property type="match status" value="1"/>
</dbReference>
<dbReference type="InterPro" id="IPR040686">
    <property type="entry name" value="PurK_C"/>
</dbReference>
<dbReference type="SUPFAM" id="SSF56059">
    <property type="entry name" value="Glutathione synthetase ATP-binding domain-like"/>
    <property type="match status" value="1"/>
</dbReference>
<keyword evidence="2 5" id="KW-0547">Nucleotide-binding</keyword>
<evidence type="ECO:0000259" key="7">
    <source>
        <dbReference type="PROSITE" id="PS50975"/>
    </source>
</evidence>
<dbReference type="EC" id="6.3.4.18" evidence="5 6"/>
<dbReference type="GO" id="GO:0046872">
    <property type="term" value="F:metal ion binding"/>
    <property type="evidence" value="ECO:0007669"/>
    <property type="project" value="InterPro"/>
</dbReference>
<gene>
    <name evidence="5 6" type="primary">purK</name>
    <name evidence="8" type="ORF">HNQ59_000341</name>
</gene>
<name>A0A840MIQ9_9PROT</name>
<feature type="domain" description="ATP-grasp" evidence="7">
    <location>
        <begin position="112"/>
        <end position="297"/>
    </location>
</feature>
<dbReference type="InterPro" id="IPR005875">
    <property type="entry name" value="PurK"/>
</dbReference>
<sequence>MTTPHILPNAMLGILGGGQLGRMFTMAARAMGYRVTVLDPDPDSPAGGLADVHICSKYDDPGALQMLVDTCAAVTTEFENVPAESMRFLQARMRVTPSAECVAIAQDRIKEKRYISGAGLGVAPFLVIEKEADLAQTMTEHLPGILKVARMGYDGKGQIRVKTPEEVRAAWAQMGSKPCVLEKMLNLKTEISVIVTRTSSAEITTFPVAENQHEAGILDISIVPARVPAPIADQARGMALKLAQAMDYVGVLAVECFVLDDDTLLINEIAPRPHNSGHYTIDACLTSQFEQQVRTMCALPPGDTALLKPVAMVNLLGDIWRDDEPAWDKLLSLPNVKLHLYGKREARIGRKMGHFDVLADDVDAALAQAIELKQMLSQAD</sequence>
<feature type="binding site" evidence="5">
    <location>
        <begin position="182"/>
        <end position="185"/>
    </location>
    <ligand>
        <name>ATP</name>
        <dbReference type="ChEBI" id="CHEBI:30616"/>
    </ligand>
</feature>
<keyword evidence="3 5" id="KW-0658">Purine biosynthesis</keyword>
<dbReference type="InterPro" id="IPR054350">
    <property type="entry name" value="PurT/PurK_preATP-grasp"/>
</dbReference>
<dbReference type="GO" id="GO:0006189">
    <property type="term" value="P:'de novo' IMP biosynthetic process"/>
    <property type="evidence" value="ECO:0007669"/>
    <property type="project" value="UniProtKB-UniRule"/>
</dbReference>
<keyword evidence="1 5" id="KW-0436">Ligase</keyword>
<feature type="binding site" evidence="5">
    <location>
        <position position="108"/>
    </location>
    <ligand>
        <name>ATP</name>
        <dbReference type="ChEBI" id="CHEBI:30616"/>
    </ligand>
</feature>
<dbReference type="Pfam" id="PF22660">
    <property type="entry name" value="RS_preATP-grasp-like"/>
    <property type="match status" value="1"/>
</dbReference>
<dbReference type="GO" id="GO:0005829">
    <property type="term" value="C:cytosol"/>
    <property type="evidence" value="ECO:0007669"/>
    <property type="project" value="TreeGrafter"/>
</dbReference>
<feature type="binding site" evidence="5">
    <location>
        <begin position="152"/>
        <end position="158"/>
    </location>
    <ligand>
        <name>ATP</name>
        <dbReference type="ChEBI" id="CHEBI:30616"/>
    </ligand>
</feature>
<feature type="binding site" evidence="5">
    <location>
        <position position="190"/>
    </location>
    <ligand>
        <name>ATP</name>
        <dbReference type="ChEBI" id="CHEBI:30616"/>
    </ligand>
</feature>
<comment type="caution">
    <text evidence="8">The sequence shown here is derived from an EMBL/GenBank/DDBJ whole genome shotgun (WGS) entry which is preliminary data.</text>
</comment>
<comment type="function">
    <text evidence="5">Catalyzes the ATP-dependent conversion of 5-aminoimidazole ribonucleotide (AIR) and HCO(3)(-) to N5-carboxyaminoimidazole ribonucleotide (N5-CAIR).</text>
</comment>
<accession>A0A840MIQ9</accession>
<dbReference type="UniPathway" id="UPA00074">
    <property type="reaction ID" value="UER00942"/>
</dbReference>
<dbReference type="Gene3D" id="3.30.470.20">
    <property type="entry name" value="ATP-grasp fold, B domain"/>
    <property type="match status" value="1"/>
</dbReference>
<dbReference type="PANTHER" id="PTHR11609:SF5">
    <property type="entry name" value="PHOSPHORIBOSYLAMINOIMIDAZOLE CARBOXYLASE"/>
    <property type="match status" value="1"/>
</dbReference>
<keyword evidence="4 5" id="KW-0067">ATP-binding</keyword>
<dbReference type="Gene3D" id="3.40.50.20">
    <property type="match status" value="1"/>
</dbReference>
<dbReference type="InterPro" id="IPR011761">
    <property type="entry name" value="ATP-grasp"/>
</dbReference>
<evidence type="ECO:0000256" key="2">
    <source>
        <dbReference type="ARBA" id="ARBA00022741"/>
    </source>
</evidence>
<dbReference type="Pfam" id="PF02222">
    <property type="entry name" value="ATP-grasp"/>
    <property type="match status" value="1"/>
</dbReference>
<comment type="function">
    <text evidence="6">Catalyzes the ATP-dependent conversion of 5-aminoimidazole ribonucleotide (AIR) and HCO(3)- to N5-carboxyaminoimidazole ribonucleotide (N5-CAIR).</text>
</comment>
<feature type="binding site" evidence="5">
    <location>
        <position position="147"/>
    </location>
    <ligand>
        <name>ATP</name>
        <dbReference type="ChEBI" id="CHEBI:30616"/>
    </ligand>
</feature>
<dbReference type="NCBIfam" id="NF004676">
    <property type="entry name" value="PRK06019.1-2"/>
    <property type="match status" value="1"/>
</dbReference>
<comment type="catalytic activity">
    <reaction evidence="5 6">
        <text>5-amino-1-(5-phospho-beta-D-ribosyl)imidazole + hydrogencarbonate + ATP = 5-carboxyamino-1-(5-phospho-D-ribosyl)imidazole + ADP + phosphate + 2 H(+)</text>
        <dbReference type="Rhea" id="RHEA:19317"/>
        <dbReference type="ChEBI" id="CHEBI:15378"/>
        <dbReference type="ChEBI" id="CHEBI:17544"/>
        <dbReference type="ChEBI" id="CHEBI:30616"/>
        <dbReference type="ChEBI" id="CHEBI:43474"/>
        <dbReference type="ChEBI" id="CHEBI:58730"/>
        <dbReference type="ChEBI" id="CHEBI:137981"/>
        <dbReference type="ChEBI" id="CHEBI:456216"/>
        <dbReference type="EC" id="6.3.4.18"/>
    </reaction>
</comment>
<dbReference type="FunFam" id="3.30.470.20:FF:000029">
    <property type="entry name" value="N5-carboxyaminoimidazole ribonucleotide synthase"/>
    <property type="match status" value="1"/>
</dbReference>
<dbReference type="AlphaFoldDB" id="A0A840MIQ9"/>
<dbReference type="Gene3D" id="3.30.1490.20">
    <property type="entry name" value="ATP-grasp fold, A domain"/>
    <property type="match status" value="1"/>
</dbReference>
<evidence type="ECO:0000256" key="4">
    <source>
        <dbReference type="ARBA" id="ARBA00022840"/>
    </source>
</evidence>
<dbReference type="GO" id="GO:0004638">
    <property type="term" value="F:phosphoribosylaminoimidazole carboxylase activity"/>
    <property type="evidence" value="ECO:0007669"/>
    <property type="project" value="InterPro"/>
</dbReference>
<evidence type="ECO:0000256" key="6">
    <source>
        <dbReference type="RuleBase" id="RU361200"/>
    </source>
</evidence>
<evidence type="ECO:0000313" key="9">
    <source>
        <dbReference type="Proteomes" id="UP000575898"/>
    </source>
</evidence>
<keyword evidence="9" id="KW-1185">Reference proteome</keyword>
<dbReference type="PROSITE" id="PS50975">
    <property type="entry name" value="ATP_GRASP"/>
    <property type="match status" value="1"/>
</dbReference>
<feature type="binding site" evidence="5">
    <location>
        <position position="213"/>
    </location>
    <ligand>
        <name>ATP</name>
        <dbReference type="ChEBI" id="CHEBI:30616"/>
    </ligand>
</feature>
<comment type="subunit">
    <text evidence="5 6">Homodimer.</text>
</comment>
<dbReference type="NCBIfam" id="TIGR01161">
    <property type="entry name" value="purK"/>
    <property type="match status" value="1"/>
</dbReference>
<dbReference type="HAMAP" id="MF_01928">
    <property type="entry name" value="PurK"/>
    <property type="match status" value="1"/>
</dbReference>
<dbReference type="NCBIfam" id="NF004677">
    <property type="entry name" value="PRK06019.1-3"/>
    <property type="match status" value="1"/>
</dbReference>